<gene>
    <name evidence="3" type="ORF">Cba03nite_35510</name>
</gene>
<dbReference type="GO" id="GO:0016491">
    <property type="term" value="F:oxidoreductase activity"/>
    <property type="evidence" value="ECO:0007669"/>
    <property type="project" value="InterPro"/>
</dbReference>
<dbReference type="CDD" id="cd05289">
    <property type="entry name" value="MDR_like_2"/>
    <property type="match status" value="1"/>
</dbReference>
<comment type="caution">
    <text evidence="3">The sequence shown here is derived from an EMBL/GenBank/DDBJ whole genome shotgun (WGS) entry which is preliminary data.</text>
</comment>
<dbReference type="Pfam" id="PF00107">
    <property type="entry name" value="ADH_zinc_N"/>
    <property type="match status" value="1"/>
</dbReference>
<dbReference type="Gene3D" id="3.90.180.10">
    <property type="entry name" value="Medium-chain alcohol dehydrogenases, catalytic domain"/>
    <property type="match status" value="1"/>
</dbReference>
<keyword evidence="1" id="KW-0521">NADP</keyword>
<dbReference type="PANTHER" id="PTHR44154">
    <property type="entry name" value="QUINONE OXIDOREDUCTASE"/>
    <property type="match status" value="1"/>
</dbReference>
<dbReference type="SUPFAM" id="SSF50129">
    <property type="entry name" value="GroES-like"/>
    <property type="match status" value="1"/>
</dbReference>
<name>A0A8J3JC82_9ACTN</name>
<evidence type="ECO:0000313" key="4">
    <source>
        <dbReference type="Proteomes" id="UP000601223"/>
    </source>
</evidence>
<dbReference type="Pfam" id="PF08240">
    <property type="entry name" value="ADH_N"/>
    <property type="match status" value="1"/>
</dbReference>
<dbReference type="SUPFAM" id="SSF51735">
    <property type="entry name" value="NAD(P)-binding Rossmann-fold domains"/>
    <property type="match status" value="1"/>
</dbReference>
<keyword evidence="4" id="KW-1185">Reference proteome</keyword>
<protein>
    <submittedName>
        <fullName evidence="3">NADPH:quinone reductase</fullName>
    </submittedName>
</protein>
<dbReference type="InterPro" id="IPR011032">
    <property type="entry name" value="GroES-like_sf"/>
</dbReference>
<evidence type="ECO:0000313" key="3">
    <source>
        <dbReference type="EMBL" id="GIF82202.1"/>
    </source>
</evidence>
<dbReference type="Proteomes" id="UP000601223">
    <property type="component" value="Unassembled WGS sequence"/>
</dbReference>
<organism evidence="3 4">
    <name type="scientific">Catellatospora bangladeshensis</name>
    <dbReference type="NCBI Taxonomy" id="310355"/>
    <lineage>
        <taxon>Bacteria</taxon>
        <taxon>Bacillati</taxon>
        <taxon>Actinomycetota</taxon>
        <taxon>Actinomycetes</taxon>
        <taxon>Micromonosporales</taxon>
        <taxon>Micromonosporaceae</taxon>
        <taxon>Catellatospora</taxon>
    </lineage>
</organism>
<dbReference type="EMBL" id="BONF01000019">
    <property type="protein sequence ID" value="GIF82202.1"/>
    <property type="molecule type" value="Genomic_DNA"/>
</dbReference>
<dbReference type="PANTHER" id="PTHR44154:SF1">
    <property type="entry name" value="QUINONE OXIDOREDUCTASE"/>
    <property type="match status" value="1"/>
</dbReference>
<evidence type="ECO:0000259" key="2">
    <source>
        <dbReference type="SMART" id="SM00829"/>
    </source>
</evidence>
<dbReference type="Gene3D" id="3.40.50.720">
    <property type="entry name" value="NAD(P)-binding Rossmann-like Domain"/>
    <property type="match status" value="1"/>
</dbReference>
<dbReference type="SMART" id="SM00829">
    <property type="entry name" value="PKS_ER"/>
    <property type="match status" value="1"/>
</dbReference>
<dbReference type="InterPro" id="IPR013154">
    <property type="entry name" value="ADH-like_N"/>
</dbReference>
<feature type="domain" description="Enoyl reductase (ER)" evidence="2">
    <location>
        <begin position="10"/>
        <end position="306"/>
    </location>
</feature>
<accession>A0A8J3JC82</accession>
<dbReference type="RefSeq" id="WP_203747065.1">
    <property type="nucleotide sequence ID" value="NZ_BONF01000019.1"/>
</dbReference>
<reference evidence="3 4" key="1">
    <citation type="submission" date="2021-01" db="EMBL/GenBank/DDBJ databases">
        <title>Whole genome shotgun sequence of Catellatospora bangladeshensis NBRC 107357.</title>
        <authorList>
            <person name="Komaki H."/>
            <person name="Tamura T."/>
        </authorList>
    </citation>
    <scope>NUCLEOTIDE SEQUENCE [LARGE SCALE GENOMIC DNA]</scope>
    <source>
        <strain evidence="3 4">NBRC 107357</strain>
    </source>
</reference>
<dbReference type="InterPro" id="IPR013149">
    <property type="entry name" value="ADH-like_C"/>
</dbReference>
<dbReference type="InterPro" id="IPR036291">
    <property type="entry name" value="NAD(P)-bd_dom_sf"/>
</dbReference>
<proteinExistence type="predicted"/>
<evidence type="ECO:0000256" key="1">
    <source>
        <dbReference type="ARBA" id="ARBA00022857"/>
    </source>
</evidence>
<sequence>MRAVISAELGGAARLAELETPSAGPDEVRVKVASSSLNGFDTAVVSGYMASFMEHRFPVVLGRDFAGTIDQVGPGVGGYAEGERVFGVVLGHPLQAGAFGEYVVVPAASLARVPDGLDLTTAGVLGLAGAAAETAVNAIDPRPGDTVLVAGATGGVGSIVVQLAAARGAVVLATASSPQGAELVRRLGAAHVIDYRHEFIPQVAAVAPGGVRAVVHLAGDPFELADLLAPGGRFTSLLGVGADQLVGRDLVAVPVNADLAPAAMERLAGEVRAGRVSVPVQRVYELDEVPQAFADFAGGTIGKLAVRVG</sequence>
<dbReference type="InterPro" id="IPR051603">
    <property type="entry name" value="Zinc-ADH_QOR/CCCR"/>
</dbReference>
<dbReference type="InterPro" id="IPR020843">
    <property type="entry name" value="ER"/>
</dbReference>
<dbReference type="AlphaFoldDB" id="A0A8J3JC82"/>